<dbReference type="PANTHER" id="PTHR40469:SF2">
    <property type="entry name" value="GALACTOSE-BINDING DOMAIN-LIKE SUPERFAMILY PROTEIN"/>
    <property type="match status" value="1"/>
</dbReference>
<dbReference type="InterPro" id="IPR006311">
    <property type="entry name" value="TAT_signal"/>
</dbReference>
<dbReference type="InterPro" id="IPR029010">
    <property type="entry name" value="ThuA-like"/>
</dbReference>
<dbReference type="InterPro" id="IPR000772">
    <property type="entry name" value="Ricin_B_lectin"/>
</dbReference>
<dbReference type="SMART" id="SM00458">
    <property type="entry name" value="RICIN"/>
    <property type="match status" value="1"/>
</dbReference>
<dbReference type="Gene3D" id="3.40.50.880">
    <property type="match status" value="1"/>
</dbReference>
<organism evidence="2 3">
    <name type="scientific">Streptosporangium oxazolinicum</name>
    <dbReference type="NCBI Taxonomy" id="909287"/>
    <lineage>
        <taxon>Bacteria</taxon>
        <taxon>Bacillati</taxon>
        <taxon>Actinomycetota</taxon>
        <taxon>Actinomycetes</taxon>
        <taxon>Streptosporangiales</taxon>
        <taxon>Streptosporangiaceae</taxon>
        <taxon>Streptosporangium</taxon>
    </lineage>
</organism>
<dbReference type="InterPro" id="IPR029062">
    <property type="entry name" value="Class_I_gatase-like"/>
</dbReference>
<proteinExistence type="predicted"/>
<evidence type="ECO:0000313" key="3">
    <source>
        <dbReference type="Proteomes" id="UP001501251"/>
    </source>
</evidence>
<name>A0ABP8B3T0_9ACTN</name>
<dbReference type="PROSITE" id="PS50231">
    <property type="entry name" value="RICIN_B_LECTIN"/>
    <property type="match status" value="1"/>
</dbReference>
<feature type="domain" description="Ricin B lectin" evidence="1">
    <location>
        <begin position="292"/>
        <end position="431"/>
    </location>
</feature>
<reference evidence="3" key="1">
    <citation type="journal article" date="2019" name="Int. J. Syst. Evol. Microbiol.">
        <title>The Global Catalogue of Microorganisms (GCM) 10K type strain sequencing project: providing services to taxonomists for standard genome sequencing and annotation.</title>
        <authorList>
            <consortium name="The Broad Institute Genomics Platform"/>
            <consortium name="The Broad Institute Genome Sequencing Center for Infectious Disease"/>
            <person name="Wu L."/>
            <person name="Ma J."/>
        </authorList>
    </citation>
    <scope>NUCLEOTIDE SEQUENCE [LARGE SCALE GENOMIC DNA]</scope>
    <source>
        <strain evidence="3">JCM 17388</strain>
    </source>
</reference>
<evidence type="ECO:0000259" key="1">
    <source>
        <dbReference type="SMART" id="SM00458"/>
    </source>
</evidence>
<protein>
    <submittedName>
        <fullName evidence="2">RICIN domain-containing protein</fullName>
    </submittedName>
</protein>
<accession>A0ABP8B3T0</accession>
<dbReference type="Pfam" id="PF00652">
    <property type="entry name" value="Ricin_B_lectin"/>
    <property type="match status" value="1"/>
</dbReference>
<dbReference type="PANTHER" id="PTHR40469">
    <property type="entry name" value="SECRETED GLYCOSYL HYDROLASE"/>
    <property type="match status" value="1"/>
</dbReference>
<dbReference type="Proteomes" id="UP001501251">
    <property type="component" value="Unassembled WGS sequence"/>
</dbReference>
<dbReference type="SUPFAM" id="SSF52317">
    <property type="entry name" value="Class I glutamine amidotransferase-like"/>
    <property type="match status" value="1"/>
</dbReference>
<dbReference type="EMBL" id="BAABAQ010000008">
    <property type="protein sequence ID" value="GAA4197368.1"/>
    <property type="molecule type" value="Genomic_DNA"/>
</dbReference>
<dbReference type="SUPFAM" id="SSF50370">
    <property type="entry name" value="Ricin B-like lectins"/>
    <property type="match status" value="1"/>
</dbReference>
<evidence type="ECO:0000313" key="2">
    <source>
        <dbReference type="EMBL" id="GAA4197368.1"/>
    </source>
</evidence>
<dbReference type="RefSeq" id="WP_344920078.1">
    <property type="nucleotide sequence ID" value="NZ_BAABAQ010000008.1"/>
</dbReference>
<keyword evidence="3" id="KW-1185">Reference proteome</keyword>
<dbReference type="Gene3D" id="2.80.10.50">
    <property type="match status" value="2"/>
</dbReference>
<comment type="caution">
    <text evidence="2">The sequence shown here is derived from an EMBL/GenBank/DDBJ whole genome shotgun (WGS) entry which is preliminary data.</text>
</comment>
<dbReference type="InterPro" id="IPR035992">
    <property type="entry name" value="Ricin_B-like_lectins"/>
</dbReference>
<sequence length="434" mass="47468">MTGENMVGTMRRTWVRLLALLAVALGLTALPADGSARASAAPSFKVIAFYNGTWDAAHINFVQEANRWFPQMAAQHNFSYTATNNWSQLNASNLQQYQVVLFLDDLPQNAAQRSAFEQYMRNGGAWMGFHVSAFNTNAQSWSWYHNELLGTGAFRSNTWGPTSVVMRTEGGAHPSTARLPATFTSSVSEWYSWTNDLRNNPNIRILGSIDQSSFPVGTDPNQTWYSGYYPLMWTNRNYKMLYANFGHNAMNYSNNTPLSSTFASEVQNRFVIDGLLWLGGGSTPPPSDTISPTAWYSLANRASGKCVDARAAASANGTVIQQYTCNGTLAQQFQVQPTSGGFARLNNRLNSAQVVDVTNVSTADGAPLQLWTYSGGNNQQWQAVSEGGGYYRFVSRLSGRCLSVPGSSTADSVQLVQSTCNGGAAQSFRITQQP</sequence>
<dbReference type="Pfam" id="PF06283">
    <property type="entry name" value="ThuA"/>
    <property type="match status" value="1"/>
</dbReference>
<gene>
    <name evidence="2" type="ORF">GCM10022252_46190</name>
</gene>
<dbReference type="PROSITE" id="PS51318">
    <property type="entry name" value="TAT"/>
    <property type="match status" value="1"/>
</dbReference>
<dbReference type="CDD" id="cd00161">
    <property type="entry name" value="beta-trefoil_Ricin-like"/>
    <property type="match status" value="1"/>
</dbReference>